<dbReference type="GO" id="GO:0004497">
    <property type="term" value="F:monooxygenase activity"/>
    <property type="evidence" value="ECO:0007669"/>
    <property type="project" value="UniProtKB-KW"/>
</dbReference>
<comment type="similarity">
    <text evidence="2">Belongs to the cytochrome P450 family.</text>
</comment>
<evidence type="ECO:0008006" key="10">
    <source>
        <dbReference type="Google" id="ProtNLM"/>
    </source>
</evidence>
<dbReference type="EMBL" id="JBJUIK010000007">
    <property type="protein sequence ID" value="KAL3523027.1"/>
    <property type="molecule type" value="Genomic_DNA"/>
</dbReference>
<keyword evidence="9" id="KW-1185">Reference proteome</keyword>
<dbReference type="PRINTS" id="PR00463">
    <property type="entry name" value="EP450I"/>
</dbReference>
<organism evidence="8 9">
    <name type="scientific">Cinchona calisaya</name>
    <dbReference type="NCBI Taxonomy" id="153742"/>
    <lineage>
        <taxon>Eukaryota</taxon>
        <taxon>Viridiplantae</taxon>
        <taxon>Streptophyta</taxon>
        <taxon>Embryophyta</taxon>
        <taxon>Tracheophyta</taxon>
        <taxon>Spermatophyta</taxon>
        <taxon>Magnoliopsida</taxon>
        <taxon>eudicotyledons</taxon>
        <taxon>Gunneridae</taxon>
        <taxon>Pentapetalae</taxon>
        <taxon>asterids</taxon>
        <taxon>lamiids</taxon>
        <taxon>Gentianales</taxon>
        <taxon>Rubiaceae</taxon>
        <taxon>Cinchonoideae</taxon>
        <taxon>Cinchoneae</taxon>
        <taxon>Cinchona</taxon>
    </lineage>
</organism>
<keyword evidence="7" id="KW-0503">Monooxygenase</keyword>
<dbReference type="PANTHER" id="PTHR47950">
    <property type="entry name" value="CYTOCHROME P450, FAMILY 76, SUBFAMILY C, POLYPEPTIDE 5-RELATED"/>
    <property type="match status" value="1"/>
</dbReference>
<evidence type="ECO:0000256" key="6">
    <source>
        <dbReference type="ARBA" id="ARBA00023004"/>
    </source>
</evidence>
<evidence type="ECO:0000256" key="2">
    <source>
        <dbReference type="ARBA" id="ARBA00010617"/>
    </source>
</evidence>
<dbReference type="InterPro" id="IPR001128">
    <property type="entry name" value="Cyt_P450"/>
</dbReference>
<protein>
    <recommendedName>
        <fullName evidence="10">Cytochrome P450</fullName>
    </recommendedName>
</protein>
<dbReference type="Pfam" id="PF00067">
    <property type="entry name" value="p450"/>
    <property type="match status" value="1"/>
</dbReference>
<gene>
    <name evidence="8" type="ORF">ACH5RR_015861</name>
</gene>
<evidence type="ECO:0000313" key="9">
    <source>
        <dbReference type="Proteomes" id="UP001630127"/>
    </source>
</evidence>
<dbReference type="Gene3D" id="1.10.630.10">
    <property type="entry name" value="Cytochrome P450"/>
    <property type="match status" value="1"/>
</dbReference>
<comment type="cofactor">
    <cofactor evidence="1">
        <name>heme</name>
        <dbReference type="ChEBI" id="CHEBI:30413"/>
    </cofactor>
</comment>
<keyword evidence="3" id="KW-0349">Heme</keyword>
<dbReference type="AlphaFoldDB" id="A0ABD2ZX07"/>
<name>A0ABD2ZX07_9GENT</name>
<evidence type="ECO:0000256" key="4">
    <source>
        <dbReference type="ARBA" id="ARBA00022723"/>
    </source>
</evidence>
<sequence>MREMVELFASPNVSDFYPILSGLDLQGLSKKSNKCVKIIHSAWEGIIRDRRAKKSFQDSNKDFLDVLLHNNFSDDQINCLFLELFTGGSDTSSSTIEWAMTKLIKKPKCLEKIRQELEREISGNIIKESDLSRLSYLHACVKETLRLHSPTPLLLPRRAIETCQVMNYTIPEDTQVDNMPSYELYYS</sequence>
<dbReference type="Proteomes" id="UP001630127">
    <property type="component" value="Unassembled WGS sequence"/>
</dbReference>
<comment type="caution">
    <text evidence="8">The sequence shown here is derived from an EMBL/GenBank/DDBJ whole genome shotgun (WGS) entry which is preliminary data.</text>
</comment>
<dbReference type="InterPro" id="IPR036396">
    <property type="entry name" value="Cyt_P450_sf"/>
</dbReference>
<keyword evidence="4" id="KW-0479">Metal-binding</keyword>
<dbReference type="SUPFAM" id="SSF48264">
    <property type="entry name" value="Cytochrome P450"/>
    <property type="match status" value="1"/>
</dbReference>
<dbReference type="PANTHER" id="PTHR47950:SF49">
    <property type="entry name" value="CYTOCHROME P450"/>
    <property type="match status" value="1"/>
</dbReference>
<evidence type="ECO:0000256" key="3">
    <source>
        <dbReference type="ARBA" id="ARBA00022617"/>
    </source>
</evidence>
<evidence type="ECO:0000313" key="8">
    <source>
        <dbReference type="EMBL" id="KAL3523027.1"/>
    </source>
</evidence>
<keyword evidence="6" id="KW-0408">Iron</keyword>
<accession>A0ABD2ZX07</accession>
<evidence type="ECO:0000256" key="7">
    <source>
        <dbReference type="ARBA" id="ARBA00023033"/>
    </source>
</evidence>
<dbReference type="InterPro" id="IPR002401">
    <property type="entry name" value="Cyt_P450_E_grp-I"/>
</dbReference>
<dbReference type="PRINTS" id="PR00385">
    <property type="entry name" value="P450"/>
</dbReference>
<proteinExistence type="inferred from homology"/>
<keyword evidence="5" id="KW-0560">Oxidoreductase</keyword>
<evidence type="ECO:0000256" key="1">
    <source>
        <dbReference type="ARBA" id="ARBA00001971"/>
    </source>
</evidence>
<reference evidence="8 9" key="1">
    <citation type="submission" date="2024-11" db="EMBL/GenBank/DDBJ databases">
        <title>A near-complete genome assembly of Cinchona calisaya.</title>
        <authorList>
            <person name="Lian D.C."/>
            <person name="Zhao X.W."/>
            <person name="Wei L."/>
        </authorList>
    </citation>
    <scope>NUCLEOTIDE SEQUENCE [LARGE SCALE GENOMIC DNA]</scope>
    <source>
        <tissue evidence="8">Nenye</tissue>
    </source>
</reference>
<dbReference type="GO" id="GO:0046872">
    <property type="term" value="F:metal ion binding"/>
    <property type="evidence" value="ECO:0007669"/>
    <property type="project" value="UniProtKB-KW"/>
</dbReference>
<evidence type="ECO:0000256" key="5">
    <source>
        <dbReference type="ARBA" id="ARBA00023002"/>
    </source>
</evidence>